<dbReference type="GO" id="GO:0008270">
    <property type="term" value="F:zinc ion binding"/>
    <property type="evidence" value="ECO:0007669"/>
    <property type="project" value="UniProtKB-KW"/>
</dbReference>
<dbReference type="GO" id="GO:0003714">
    <property type="term" value="F:transcription corepressor activity"/>
    <property type="evidence" value="ECO:0007669"/>
    <property type="project" value="InterPro"/>
</dbReference>
<dbReference type="InterPro" id="IPR013083">
    <property type="entry name" value="Znf_RING/FYVE/PHD"/>
</dbReference>
<dbReference type="GO" id="GO:0003677">
    <property type="term" value="F:DNA binding"/>
    <property type="evidence" value="ECO:0007669"/>
    <property type="project" value="UniProtKB-KW"/>
</dbReference>
<comment type="caution">
    <text evidence="5">The sequence shown here is derived from an EMBL/GenBank/DDBJ whole genome shotgun (WGS) entry which is preliminary data.</text>
</comment>
<keyword evidence="1" id="KW-0479">Metal-binding</keyword>
<proteinExistence type="predicted"/>
<dbReference type="PANTHER" id="PTHR46309:SF1">
    <property type="entry name" value="PHD FINGER PROTEIN 12"/>
    <property type="match status" value="1"/>
</dbReference>
<dbReference type="GO" id="GO:0005634">
    <property type="term" value="C:nucleus"/>
    <property type="evidence" value="ECO:0007669"/>
    <property type="project" value="TreeGrafter"/>
</dbReference>
<gene>
    <name evidence="5" type="ORF">CTI12_AA259170</name>
</gene>
<evidence type="ECO:0000259" key="4">
    <source>
        <dbReference type="Pfam" id="PF00628"/>
    </source>
</evidence>
<dbReference type="InterPro" id="IPR011011">
    <property type="entry name" value="Znf_FYVE_PHD"/>
</dbReference>
<evidence type="ECO:0000256" key="1">
    <source>
        <dbReference type="ARBA" id="ARBA00022723"/>
    </source>
</evidence>
<dbReference type="EMBL" id="PKPP01002630">
    <property type="protein sequence ID" value="PWA74050.1"/>
    <property type="molecule type" value="Genomic_DNA"/>
</dbReference>
<dbReference type="Pfam" id="PF00628">
    <property type="entry name" value="PHD"/>
    <property type="match status" value="1"/>
</dbReference>
<dbReference type="Proteomes" id="UP000245207">
    <property type="component" value="Unassembled WGS sequence"/>
</dbReference>
<dbReference type="PANTHER" id="PTHR46309">
    <property type="entry name" value="PHD FINGER PROTEIN 12"/>
    <property type="match status" value="1"/>
</dbReference>
<sequence length="163" mass="18434">MHYEDQMLAIIVAAGWKVTDDKDPVYIDLQGRTHWPITKAFCVLAGIQDSRVRSVEGTSEVNLIDVEEDDKITDDQCNICGQGGNLVCCDSCLSTFHQRCLDIKVTYNNFYLPDSSGVDLHFFRDFLSRERIGISNVVQLVIEGVKLCRWKYLAIGIISIENI</sequence>
<dbReference type="InterPro" id="IPR019787">
    <property type="entry name" value="Znf_PHD-finger"/>
</dbReference>
<name>A0A2U1NKR3_ARTAN</name>
<dbReference type="Gene3D" id="3.30.40.10">
    <property type="entry name" value="Zinc/RING finger domain, C3HC4 (zinc finger)"/>
    <property type="match status" value="1"/>
</dbReference>
<keyword evidence="2" id="KW-0863">Zinc-finger</keyword>
<feature type="domain" description="PHD-type" evidence="4">
    <location>
        <begin position="77"/>
        <end position="106"/>
    </location>
</feature>
<reference evidence="5 6" key="1">
    <citation type="journal article" date="2018" name="Mol. Plant">
        <title>The genome of Artemisia annua provides insight into the evolution of Asteraceae family and artemisinin biosynthesis.</title>
        <authorList>
            <person name="Shen Q."/>
            <person name="Zhang L."/>
            <person name="Liao Z."/>
            <person name="Wang S."/>
            <person name="Yan T."/>
            <person name="Shi P."/>
            <person name="Liu M."/>
            <person name="Fu X."/>
            <person name="Pan Q."/>
            <person name="Wang Y."/>
            <person name="Lv Z."/>
            <person name="Lu X."/>
            <person name="Zhang F."/>
            <person name="Jiang W."/>
            <person name="Ma Y."/>
            <person name="Chen M."/>
            <person name="Hao X."/>
            <person name="Li L."/>
            <person name="Tang Y."/>
            <person name="Lv G."/>
            <person name="Zhou Y."/>
            <person name="Sun X."/>
            <person name="Brodelius P.E."/>
            <person name="Rose J.K.C."/>
            <person name="Tang K."/>
        </authorList>
    </citation>
    <scope>NUCLEOTIDE SEQUENCE [LARGE SCALE GENOMIC DNA]</scope>
    <source>
        <strain evidence="6">cv. Huhao1</strain>
        <tissue evidence="5">Leaf</tissue>
    </source>
</reference>
<protein>
    <submittedName>
        <fullName evidence="5">AT hook, DNA-binding motif-containing protein</fullName>
    </submittedName>
</protein>
<dbReference type="GO" id="GO:0006357">
    <property type="term" value="P:regulation of transcription by RNA polymerase II"/>
    <property type="evidence" value="ECO:0007669"/>
    <property type="project" value="TreeGrafter"/>
</dbReference>
<keyword evidence="6" id="KW-1185">Reference proteome</keyword>
<dbReference type="InterPro" id="IPR042163">
    <property type="entry name" value="PHF12"/>
</dbReference>
<keyword evidence="3" id="KW-0862">Zinc</keyword>
<evidence type="ECO:0000313" key="5">
    <source>
        <dbReference type="EMBL" id="PWA74050.1"/>
    </source>
</evidence>
<evidence type="ECO:0000256" key="3">
    <source>
        <dbReference type="ARBA" id="ARBA00022833"/>
    </source>
</evidence>
<evidence type="ECO:0000313" key="6">
    <source>
        <dbReference type="Proteomes" id="UP000245207"/>
    </source>
</evidence>
<dbReference type="STRING" id="35608.A0A2U1NKR3"/>
<accession>A0A2U1NKR3</accession>
<evidence type="ECO:0000256" key="2">
    <source>
        <dbReference type="ARBA" id="ARBA00022771"/>
    </source>
</evidence>
<dbReference type="AlphaFoldDB" id="A0A2U1NKR3"/>
<organism evidence="5 6">
    <name type="scientific">Artemisia annua</name>
    <name type="common">Sweet wormwood</name>
    <dbReference type="NCBI Taxonomy" id="35608"/>
    <lineage>
        <taxon>Eukaryota</taxon>
        <taxon>Viridiplantae</taxon>
        <taxon>Streptophyta</taxon>
        <taxon>Embryophyta</taxon>
        <taxon>Tracheophyta</taxon>
        <taxon>Spermatophyta</taxon>
        <taxon>Magnoliopsida</taxon>
        <taxon>eudicotyledons</taxon>
        <taxon>Gunneridae</taxon>
        <taxon>Pentapetalae</taxon>
        <taxon>asterids</taxon>
        <taxon>campanulids</taxon>
        <taxon>Asterales</taxon>
        <taxon>Asteraceae</taxon>
        <taxon>Asteroideae</taxon>
        <taxon>Anthemideae</taxon>
        <taxon>Artemisiinae</taxon>
        <taxon>Artemisia</taxon>
    </lineage>
</organism>
<keyword evidence="5" id="KW-0238">DNA-binding</keyword>
<dbReference type="SUPFAM" id="SSF57903">
    <property type="entry name" value="FYVE/PHD zinc finger"/>
    <property type="match status" value="1"/>
</dbReference>
<dbReference type="OrthoDB" id="1436401at2759"/>